<name>A0A1G9CBB2_9BACI</name>
<keyword evidence="4 9" id="KW-0732">Signal</keyword>
<evidence type="ECO:0000256" key="3">
    <source>
        <dbReference type="ARBA" id="ARBA00022544"/>
    </source>
</evidence>
<keyword evidence="13" id="KW-1185">Reference proteome</keyword>
<sequence length="377" mass="42881">MPKLHYASLCFIFILLAGCAPAYPIEKLGVINTIGVDINQENEEMLDSTYVFFQFDPNANSPNELVSSTAKTIKGARERANLKSNFRLVPGKLRVQLFGPSIAEQGIFSILDTLSRDAKITDTMYLAAADSSAGDILSQVFQNSTTNVGTHLYQLIDTNVEQEILIRTTLRDFMHKYFDVGSDPVLPLLSVKDQMPSITKMALFQDDRQVGEISTEEGFFIKLLSGKYQTGRIEVDLPIEKFESVRETETDNRKEESLFLALSELRSRNKIKLVSKEEVKFKSEVKIEARLVELSEQLTLDDEKTLHKLEDEIAKNLKQQINNLMAKFKELNVDPIGFGEIYNTKHPITKKEWRAKFPEMKLDIDLKVKILRHGIIE</sequence>
<dbReference type="RefSeq" id="WP_093216606.1">
    <property type="nucleotide sequence ID" value="NZ_FNFL01000007.1"/>
</dbReference>
<dbReference type="Proteomes" id="UP000198694">
    <property type="component" value="Unassembled WGS sequence"/>
</dbReference>
<dbReference type="Gene3D" id="3.30.300.210">
    <property type="entry name" value="Nutrient germinant receptor protein C, domain 3"/>
    <property type="match status" value="1"/>
</dbReference>
<keyword evidence="7" id="KW-0449">Lipoprotein</keyword>
<reference evidence="12 13" key="1">
    <citation type="submission" date="2016-10" db="EMBL/GenBank/DDBJ databases">
        <authorList>
            <person name="de Groot N.N."/>
        </authorList>
    </citation>
    <scope>NUCLEOTIDE SEQUENCE [LARGE SCALE GENOMIC DNA]</scope>
    <source>
        <strain evidence="12 13">CGMCC 1.6502</strain>
    </source>
</reference>
<dbReference type="PANTHER" id="PTHR35789:SF1">
    <property type="entry name" value="SPORE GERMINATION PROTEIN B3"/>
    <property type="match status" value="1"/>
</dbReference>
<dbReference type="InterPro" id="IPR057336">
    <property type="entry name" value="GerAC_N"/>
</dbReference>
<evidence type="ECO:0000256" key="5">
    <source>
        <dbReference type="ARBA" id="ARBA00023136"/>
    </source>
</evidence>
<dbReference type="GO" id="GO:0009847">
    <property type="term" value="P:spore germination"/>
    <property type="evidence" value="ECO:0007669"/>
    <property type="project" value="InterPro"/>
</dbReference>
<evidence type="ECO:0000256" key="9">
    <source>
        <dbReference type="SAM" id="SignalP"/>
    </source>
</evidence>
<evidence type="ECO:0000256" key="6">
    <source>
        <dbReference type="ARBA" id="ARBA00023139"/>
    </source>
</evidence>
<accession>A0A1G9CBB2</accession>
<dbReference type="PANTHER" id="PTHR35789">
    <property type="entry name" value="SPORE GERMINATION PROTEIN B3"/>
    <property type="match status" value="1"/>
</dbReference>
<dbReference type="InterPro" id="IPR046953">
    <property type="entry name" value="Spore_GerAC-like_C"/>
</dbReference>
<dbReference type="Pfam" id="PF05504">
    <property type="entry name" value="Spore_GerAC"/>
    <property type="match status" value="1"/>
</dbReference>
<dbReference type="STRING" id="407036.SAMN05216243_3344"/>
<evidence type="ECO:0000313" key="12">
    <source>
        <dbReference type="EMBL" id="SDK48704.1"/>
    </source>
</evidence>
<dbReference type="PROSITE" id="PS51257">
    <property type="entry name" value="PROKAR_LIPOPROTEIN"/>
    <property type="match status" value="1"/>
</dbReference>
<protein>
    <submittedName>
        <fullName evidence="12">Spore germination protein</fullName>
    </submittedName>
</protein>
<gene>
    <name evidence="12" type="ORF">SAMN05216243_3344</name>
</gene>
<evidence type="ECO:0000256" key="8">
    <source>
        <dbReference type="SAM" id="Coils"/>
    </source>
</evidence>
<dbReference type="InterPro" id="IPR038501">
    <property type="entry name" value="Spore_GerAC_C_sf"/>
</dbReference>
<evidence type="ECO:0000259" key="11">
    <source>
        <dbReference type="Pfam" id="PF25198"/>
    </source>
</evidence>
<dbReference type="EMBL" id="FNFL01000007">
    <property type="protein sequence ID" value="SDK48704.1"/>
    <property type="molecule type" value="Genomic_DNA"/>
</dbReference>
<proteinExistence type="inferred from homology"/>
<evidence type="ECO:0000313" key="13">
    <source>
        <dbReference type="Proteomes" id="UP000198694"/>
    </source>
</evidence>
<evidence type="ECO:0000256" key="2">
    <source>
        <dbReference type="ARBA" id="ARBA00007886"/>
    </source>
</evidence>
<comment type="similarity">
    <text evidence="2">Belongs to the GerABKC lipoprotein family.</text>
</comment>
<evidence type="ECO:0000256" key="1">
    <source>
        <dbReference type="ARBA" id="ARBA00004635"/>
    </source>
</evidence>
<dbReference type="AlphaFoldDB" id="A0A1G9CBB2"/>
<keyword evidence="3" id="KW-0309">Germination</keyword>
<feature type="chain" id="PRO_5038894717" evidence="9">
    <location>
        <begin position="23"/>
        <end position="377"/>
    </location>
</feature>
<comment type="subcellular location">
    <subcellularLocation>
        <location evidence="1">Membrane</location>
        <topology evidence="1">Lipid-anchor</topology>
    </subcellularLocation>
</comment>
<feature type="coiled-coil region" evidence="8">
    <location>
        <begin position="307"/>
        <end position="334"/>
    </location>
</feature>
<dbReference type="InterPro" id="IPR008844">
    <property type="entry name" value="Spore_GerAC-like"/>
</dbReference>
<dbReference type="GO" id="GO:0016020">
    <property type="term" value="C:membrane"/>
    <property type="evidence" value="ECO:0007669"/>
    <property type="project" value="UniProtKB-SubCell"/>
</dbReference>
<evidence type="ECO:0000259" key="10">
    <source>
        <dbReference type="Pfam" id="PF05504"/>
    </source>
</evidence>
<dbReference type="OrthoDB" id="2592518at2"/>
<dbReference type="Pfam" id="PF25198">
    <property type="entry name" value="Spore_GerAC_N"/>
    <property type="match status" value="1"/>
</dbReference>
<keyword evidence="8" id="KW-0175">Coiled coil</keyword>
<dbReference type="NCBIfam" id="TIGR02887">
    <property type="entry name" value="spore_ger_x_C"/>
    <property type="match status" value="1"/>
</dbReference>
<evidence type="ECO:0000256" key="4">
    <source>
        <dbReference type="ARBA" id="ARBA00022729"/>
    </source>
</evidence>
<feature type="signal peptide" evidence="9">
    <location>
        <begin position="1"/>
        <end position="22"/>
    </location>
</feature>
<keyword evidence="5" id="KW-0472">Membrane</keyword>
<feature type="domain" description="Spore germination GerAC-like C-terminal" evidence="10">
    <location>
        <begin position="200"/>
        <end position="374"/>
    </location>
</feature>
<feature type="domain" description="Spore germination protein N-terminal" evidence="11">
    <location>
        <begin position="24"/>
        <end position="190"/>
    </location>
</feature>
<organism evidence="12 13">
    <name type="scientific">Sediminibacillus albus</name>
    <dbReference type="NCBI Taxonomy" id="407036"/>
    <lineage>
        <taxon>Bacteria</taxon>
        <taxon>Bacillati</taxon>
        <taxon>Bacillota</taxon>
        <taxon>Bacilli</taxon>
        <taxon>Bacillales</taxon>
        <taxon>Bacillaceae</taxon>
        <taxon>Sediminibacillus</taxon>
    </lineage>
</organism>
<evidence type="ECO:0000256" key="7">
    <source>
        <dbReference type="ARBA" id="ARBA00023288"/>
    </source>
</evidence>
<keyword evidence="6" id="KW-0564">Palmitate</keyword>